<keyword evidence="1" id="KW-0472">Membrane</keyword>
<dbReference type="AlphaFoldDB" id="A0A4Y7PYR3"/>
<protein>
    <submittedName>
        <fullName evidence="2">Uncharacterized protein</fullName>
    </submittedName>
</protein>
<dbReference type="VEuPathDB" id="FungiDB:BD410DRAFT_386957"/>
<evidence type="ECO:0000313" key="2">
    <source>
        <dbReference type="EMBL" id="TDL20231.1"/>
    </source>
</evidence>
<evidence type="ECO:0000313" key="3">
    <source>
        <dbReference type="Proteomes" id="UP000294933"/>
    </source>
</evidence>
<gene>
    <name evidence="2" type="ORF">BD410DRAFT_386957</name>
</gene>
<feature type="transmembrane region" description="Helical" evidence="1">
    <location>
        <begin position="54"/>
        <end position="81"/>
    </location>
</feature>
<evidence type="ECO:0000256" key="1">
    <source>
        <dbReference type="SAM" id="Phobius"/>
    </source>
</evidence>
<keyword evidence="3" id="KW-1185">Reference proteome</keyword>
<name>A0A4Y7PYR3_9AGAM</name>
<accession>A0A4Y7PYR3</accession>
<keyword evidence="1" id="KW-1133">Transmembrane helix</keyword>
<dbReference type="Proteomes" id="UP000294933">
    <property type="component" value="Unassembled WGS sequence"/>
</dbReference>
<feature type="transmembrane region" description="Helical" evidence="1">
    <location>
        <begin position="87"/>
        <end position="107"/>
    </location>
</feature>
<reference evidence="2 3" key="1">
    <citation type="submission" date="2018-06" db="EMBL/GenBank/DDBJ databases">
        <title>A transcriptomic atlas of mushroom development highlights an independent origin of complex multicellularity.</title>
        <authorList>
            <consortium name="DOE Joint Genome Institute"/>
            <person name="Krizsan K."/>
            <person name="Almasi E."/>
            <person name="Merenyi Z."/>
            <person name="Sahu N."/>
            <person name="Viragh M."/>
            <person name="Koszo T."/>
            <person name="Mondo S."/>
            <person name="Kiss B."/>
            <person name="Balint B."/>
            <person name="Kues U."/>
            <person name="Barry K."/>
            <person name="Hegedus J.C."/>
            <person name="Henrissat B."/>
            <person name="Johnson J."/>
            <person name="Lipzen A."/>
            <person name="Ohm R."/>
            <person name="Nagy I."/>
            <person name="Pangilinan J."/>
            <person name="Yan J."/>
            <person name="Xiong Y."/>
            <person name="Grigoriev I.V."/>
            <person name="Hibbett D.S."/>
            <person name="Nagy L.G."/>
        </authorList>
    </citation>
    <scope>NUCLEOTIDE SEQUENCE [LARGE SCALE GENOMIC DNA]</scope>
    <source>
        <strain evidence="2 3">SZMC22713</strain>
    </source>
</reference>
<dbReference type="EMBL" id="ML170190">
    <property type="protein sequence ID" value="TDL20231.1"/>
    <property type="molecule type" value="Genomic_DNA"/>
</dbReference>
<keyword evidence="1" id="KW-0812">Transmembrane</keyword>
<organism evidence="2 3">
    <name type="scientific">Rickenella mellea</name>
    <dbReference type="NCBI Taxonomy" id="50990"/>
    <lineage>
        <taxon>Eukaryota</taxon>
        <taxon>Fungi</taxon>
        <taxon>Dikarya</taxon>
        <taxon>Basidiomycota</taxon>
        <taxon>Agaricomycotina</taxon>
        <taxon>Agaricomycetes</taxon>
        <taxon>Hymenochaetales</taxon>
        <taxon>Rickenellaceae</taxon>
        <taxon>Rickenella</taxon>
    </lineage>
</organism>
<sequence>MIGFYTTAALFRLFSHIMTVAYRDLLRTAANAPHRNTDTHFTNLILGSLERCGVIVLTFLICATEPITLCAFTAVVYLLLLDNASDAVLLITLPGIMFVGSFVMATVEPMQGVLYRVMIFRLLSSRGIDPRFFCDQIVQIPVLMYY</sequence>
<proteinExistence type="predicted"/>